<feature type="modified residue" description="N6-(pyridoxal phosphate)lysine" evidence="4">
    <location>
        <position position="181"/>
    </location>
</feature>
<dbReference type="InterPro" id="IPR015424">
    <property type="entry name" value="PyrdxlP-dep_Trfase"/>
</dbReference>
<dbReference type="PANTHER" id="PTHR30244:SF9">
    <property type="entry name" value="PROTEIN RV3402C"/>
    <property type="match status" value="1"/>
</dbReference>
<dbReference type="GO" id="GO:0008483">
    <property type="term" value="F:transaminase activity"/>
    <property type="evidence" value="ECO:0007669"/>
    <property type="project" value="UniProtKB-KW"/>
</dbReference>
<evidence type="ECO:0000256" key="3">
    <source>
        <dbReference type="PIRSR" id="PIRSR000390-1"/>
    </source>
</evidence>
<evidence type="ECO:0000313" key="6">
    <source>
        <dbReference type="EMBL" id="KKR22995.1"/>
    </source>
</evidence>
<evidence type="ECO:0000256" key="4">
    <source>
        <dbReference type="PIRSR" id="PIRSR000390-2"/>
    </source>
</evidence>
<dbReference type="Proteomes" id="UP000034764">
    <property type="component" value="Unassembled WGS sequence"/>
</dbReference>
<comment type="caution">
    <text evidence="6">The sequence shown here is derived from an EMBL/GenBank/DDBJ whole genome shotgun (WGS) entry which is preliminary data.</text>
</comment>
<evidence type="ECO:0000313" key="7">
    <source>
        <dbReference type="Proteomes" id="UP000034764"/>
    </source>
</evidence>
<keyword evidence="1 4" id="KW-0663">Pyridoxal phosphate</keyword>
<dbReference type="GO" id="GO:0000271">
    <property type="term" value="P:polysaccharide biosynthetic process"/>
    <property type="evidence" value="ECO:0007669"/>
    <property type="project" value="TreeGrafter"/>
</dbReference>
<comment type="similarity">
    <text evidence="2 5">Belongs to the DegT/DnrJ/EryC1 family.</text>
</comment>
<dbReference type="GO" id="GO:0030170">
    <property type="term" value="F:pyridoxal phosphate binding"/>
    <property type="evidence" value="ECO:0007669"/>
    <property type="project" value="TreeGrafter"/>
</dbReference>
<keyword evidence="6" id="KW-0032">Aminotransferase</keyword>
<gene>
    <name evidence="6" type="ORF">UT53_C0030G0002</name>
</gene>
<evidence type="ECO:0000256" key="1">
    <source>
        <dbReference type="ARBA" id="ARBA00022898"/>
    </source>
</evidence>
<accession>A0A0G0RKF4</accession>
<reference evidence="6 7" key="1">
    <citation type="journal article" date="2015" name="Nature">
        <title>rRNA introns, odd ribosomes, and small enigmatic genomes across a large radiation of phyla.</title>
        <authorList>
            <person name="Brown C.T."/>
            <person name="Hug L.A."/>
            <person name="Thomas B.C."/>
            <person name="Sharon I."/>
            <person name="Castelle C.J."/>
            <person name="Singh A."/>
            <person name="Wilkins M.J."/>
            <person name="Williams K.H."/>
            <person name="Banfield J.F."/>
        </authorList>
    </citation>
    <scope>NUCLEOTIDE SEQUENCE [LARGE SCALE GENOMIC DNA]</scope>
</reference>
<dbReference type="InterPro" id="IPR015421">
    <property type="entry name" value="PyrdxlP-dep_Trfase_major"/>
</dbReference>
<keyword evidence="6" id="KW-0808">Transferase</keyword>
<feature type="active site" description="Proton acceptor" evidence="3">
    <location>
        <position position="181"/>
    </location>
</feature>
<dbReference type="PANTHER" id="PTHR30244">
    <property type="entry name" value="TRANSAMINASE"/>
    <property type="match status" value="1"/>
</dbReference>
<dbReference type="EMBL" id="LBXD01000030">
    <property type="protein sequence ID" value="KKR22995.1"/>
    <property type="molecule type" value="Genomic_DNA"/>
</dbReference>
<protein>
    <submittedName>
        <fullName evidence="6">DegT/DnrJ/EryC1/StrS aminotransferase</fullName>
    </submittedName>
</protein>
<dbReference type="InterPro" id="IPR000653">
    <property type="entry name" value="DegT/StrS_aminotransferase"/>
</dbReference>
<dbReference type="PATRIC" id="fig|1619031.3.peg.479"/>
<dbReference type="CDD" id="cd00616">
    <property type="entry name" value="AHBA_syn"/>
    <property type="match status" value="1"/>
</dbReference>
<dbReference type="AlphaFoldDB" id="A0A0G0RKF4"/>
<organism evidence="6 7">
    <name type="scientific">Candidatus Yanofskybacteria bacterium GW2011_GWD2_39_48</name>
    <dbReference type="NCBI Taxonomy" id="1619031"/>
    <lineage>
        <taxon>Bacteria</taxon>
        <taxon>Candidatus Yanofskyibacteriota</taxon>
    </lineage>
</organism>
<dbReference type="Pfam" id="PF01041">
    <property type="entry name" value="DegT_DnrJ_EryC1"/>
    <property type="match status" value="1"/>
</dbReference>
<name>A0A0G0RKF4_9BACT</name>
<evidence type="ECO:0000256" key="2">
    <source>
        <dbReference type="ARBA" id="ARBA00037999"/>
    </source>
</evidence>
<evidence type="ECO:0000256" key="5">
    <source>
        <dbReference type="RuleBase" id="RU004508"/>
    </source>
</evidence>
<dbReference type="PIRSF" id="PIRSF000390">
    <property type="entry name" value="PLP_StrS"/>
    <property type="match status" value="1"/>
</dbReference>
<dbReference type="Gene3D" id="3.40.640.10">
    <property type="entry name" value="Type I PLP-dependent aspartate aminotransferase-like (Major domain)"/>
    <property type="match status" value="1"/>
</dbReference>
<dbReference type="SUPFAM" id="SSF53383">
    <property type="entry name" value="PLP-dependent transferases"/>
    <property type="match status" value="1"/>
</dbReference>
<sequence>MINVTKTYLPPLKKYSQYLNKIWKGDWITNNGPLVIELEKKLKEYLGVKHLFFVANGTMALQIAIKSLGLKKEVITTPFSYIATTSSLVWEGCQPVFADIDPQTLTINPSEIKNKLTKKTTGILATHVYGNPCNVEEIRKIAKKNGLKVIYDAAHSFGVKYNGKSILKYGDISILSFHATKIFHTVEGGAIITNDDAIAQKIFYMRNFGHADKEKPESFLGLGINAKSSELHAAMGLCVLPQVKRLINKKKSLSLSYTKAFENTSLVRLSMRTGTEYNYSYYPIIFPDEKSLLRTVAALREDNISPRRYFFPSLNTLGYVRGSRMPVSENISRRILCLPLAYNLTKKEITKITSIIKKII</sequence>
<proteinExistence type="inferred from homology"/>